<organism evidence="1 2">
    <name type="scientific">Hypholoma sublateritium (strain FD-334 SS-4)</name>
    <dbReference type="NCBI Taxonomy" id="945553"/>
    <lineage>
        <taxon>Eukaryota</taxon>
        <taxon>Fungi</taxon>
        <taxon>Dikarya</taxon>
        <taxon>Basidiomycota</taxon>
        <taxon>Agaricomycotina</taxon>
        <taxon>Agaricomycetes</taxon>
        <taxon>Agaricomycetidae</taxon>
        <taxon>Agaricales</taxon>
        <taxon>Agaricineae</taxon>
        <taxon>Strophariaceae</taxon>
        <taxon>Hypholoma</taxon>
    </lineage>
</organism>
<reference evidence="2" key="1">
    <citation type="submission" date="2014-04" db="EMBL/GenBank/DDBJ databases">
        <title>Evolutionary Origins and Diversification of the Mycorrhizal Mutualists.</title>
        <authorList>
            <consortium name="DOE Joint Genome Institute"/>
            <consortium name="Mycorrhizal Genomics Consortium"/>
            <person name="Kohler A."/>
            <person name="Kuo A."/>
            <person name="Nagy L.G."/>
            <person name="Floudas D."/>
            <person name="Copeland A."/>
            <person name="Barry K.W."/>
            <person name="Cichocki N."/>
            <person name="Veneault-Fourrey C."/>
            <person name="LaButti K."/>
            <person name="Lindquist E.A."/>
            <person name="Lipzen A."/>
            <person name="Lundell T."/>
            <person name="Morin E."/>
            <person name="Murat C."/>
            <person name="Riley R."/>
            <person name="Ohm R."/>
            <person name="Sun H."/>
            <person name="Tunlid A."/>
            <person name="Henrissat B."/>
            <person name="Grigoriev I.V."/>
            <person name="Hibbett D.S."/>
            <person name="Martin F."/>
        </authorList>
    </citation>
    <scope>NUCLEOTIDE SEQUENCE [LARGE SCALE GENOMIC DNA]</scope>
    <source>
        <strain evidence="2">FD-334 SS-4</strain>
    </source>
</reference>
<protein>
    <submittedName>
        <fullName evidence="1">Uncharacterized protein</fullName>
    </submittedName>
</protein>
<keyword evidence="2" id="KW-1185">Reference proteome</keyword>
<accession>A0A0D2KTA9</accession>
<sequence length="136" mass="15680">MEYFVQRFIRLRPSIEALLHNHESLGSHTSVVLFQKKKLLPTNADEDPVATLYFWSHVVIRPLGHPVPMQCSSCHVLRPWKPKHVKDDHVVHGCKTPQCGEIREYQLIEGDKLIHQGFGGKDNSRGSRGLWHHKCM</sequence>
<name>A0A0D2KTA9_HYPSF</name>
<proteinExistence type="predicted"/>
<evidence type="ECO:0000313" key="1">
    <source>
        <dbReference type="EMBL" id="KJA17867.1"/>
    </source>
</evidence>
<dbReference type="EMBL" id="KN817597">
    <property type="protein sequence ID" value="KJA17867.1"/>
    <property type="molecule type" value="Genomic_DNA"/>
</dbReference>
<evidence type="ECO:0000313" key="2">
    <source>
        <dbReference type="Proteomes" id="UP000054270"/>
    </source>
</evidence>
<gene>
    <name evidence="1" type="ORF">HYPSUDRAFT_999137</name>
</gene>
<dbReference type="Proteomes" id="UP000054270">
    <property type="component" value="Unassembled WGS sequence"/>
</dbReference>
<dbReference type="AlphaFoldDB" id="A0A0D2KTA9"/>